<evidence type="ECO:0000313" key="6">
    <source>
        <dbReference type="EMBL" id="AAR35049.1"/>
    </source>
</evidence>
<dbReference type="GO" id="GO:0052621">
    <property type="term" value="F:diguanylate cyclase activity"/>
    <property type="evidence" value="ECO:0007669"/>
    <property type="project" value="UniProtKB-EC"/>
</dbReference>
<feature type="domain" description="Response regulatory" evidence="4">
    <location>
        <begin position="17"/>
        <end position="133"/>
    </location>
</feature>
<dbReference type="AlphaFoldDB" id="Q74CK2"/>
<dbReference type="Gene3D" id="3.40.50.2300">
    <property type="match status" value="1"/>
</dbReference>
<evidence type="ECO:0000256" key="3">
    <source>
        <dbReference type="PROSITE-ProRule" id="PRU00169"/>
    </source>
</evidence>
<dbReference type="PATRIC" id="fig|243231.5.peg.1714"/>
<dbReference type="EMBL" id="AE017180">
    <property type="protein sequence ID" value="AAR35049.1"/>
    <property type="molecule type" value="Genomic_DNA"/>
</dbReference>
<comment type="catalytic activity">
    <reaction evidence="2">
        <text>2 GTP = 3',3'-c-di-GMP + 2 diphosphate</text>
        <dbReference type="Rhea" id="RHEA:24898"/>
        <dbReference type="ChEBI" id="CHEBI:33019"/>
        <dbReference type="ChEBI" id="CHEBI:37565"/>
        <dbReference type="ChEBI" id="CHEBI:58805"/>
        <dbReference type="EC" id="2.7.7.65"/>
    </reaction>
</comment>
<dbReference type="Gene3D" id="3.30.70.270">
    <property type="match status" value="1"/>
</dbReference>
<dbReference type="KEGG" id="gsu:GSU1671"/>
<dbReference type="InterPro" id="IPR011006">
    <property type="entry name" value="CheY-like_superfamily"/>
</dbReference>
<sequence>MTDAITDETRAPRFPFPILIVDDNRLLRTMLETSLKSAGYDVVMAENGKEALEIFNKGYYPIVMTDWVMPEMDGLELCRAIRADCSGRYTYIILLTSQDSKNDVIAGLEAGADEYLVKPAHQVELLTRLKTAKRILDLESSLKKSLEEIGNLSRIDTLTGVYNRRYLDERLSPEIKRAYRYERALSLILVGINDFSGITSAHGHYAGELALKGCADVLAESIRRDIDWLARYDDDRFVVVLPETDASGAMILAKRLRIRIASMALKLYDKEIKVNAAFGVAGFTATQQKEGMTPHILLDKADRSLREALEEGGEMIKGVQLH</sequence>
<dbReference type="SUPFAM" id="SSF55073">
    <property type="entry name" value="Nucleotide cyclase"/>
    <property type="match status" value="1"/>
</dbReference>
<proteinExistence type="predicted"/>
<dbReference type="HOGENOM" id="CLU_000445_11_28_7"/>
<reference evidence="6 7" key="1">
    <citation type="journal article" date="2003" name="Science">
        <title>Genome of Geobacter sulfurreducens: metal reduction in subsurface environments.</title>
        <authorList>
            <person name="Methe B.A."/>
            <person name="Nelson K.E."/>
            <person name="Eisen J.A."/>
            <person name="Paulsen I.T."/>
            <person name="Nelson W."/>
            <person name="Heidelberg J.F."/>
            <person name="Wu D."/>
            <person name="Wu M."/>
            <person name="Ward N."/>
            <person name="Beanan M.J."/>
            <person name="Dodson R.J."/>
            <person name="Madupu R."/>
            <person name="Brinkac L.M."/>
            <person name="Daugherty S.C."/>
            <person name="DeBoy R.T."/>
            <person name="Durkin A.S."/>
            <person name="Gwinn M."/>
            <person name="Kolonay J.F."/>
            <person name="Sullivan S.A."/>
            <person name="Haft D.H."/>
            <person name="Selengut J."/>
            <person name="Davidsen T.M."/>
            <person name="Zafar N."/>
            <person name="White O."/>
            <person name="Tran B."/>
            <person name="Romero C."/>
            <person name="Forberger H.A."/>
            <person name="Weidman J."/>
            <person name="Khouri H."/>
            <person name="Feldblyum T.V."/>
            <person name="Utterback T.R."/>
            <person name="Van Aken S.E."/>
            <person name="Lovley D.R."/>
            <person name="Fraser C.M."/>
        </authorList>
    </citation>
    <scope>NUCLEOTIDE SEQUENCE [LARGE SCALE GENOMIC DNA]</scope>
    <source>
        <strain evidence="7">ATCC 51573 / DSM 12127 / PCA</strain>
    </source>
</reference>
<dbReference type="eggNOG" id="COG3706">
    <property type="taxonomic scope" value="Bacteria"/>
</dbReference>
<dbReference type="InParanoid" id="Q74CK2"/>
<dbReference type="Pfam" id="PF00072">
    <property type="entry name" value="Response_reg"/>
    <property type="match status" value="1"/>
</dbReference>
<dbReference type="InterPro" id="IPR043128">
    <property type="entry name" value="Rev_trsase/Diguanyl_cyclase"/>
</dbReference>
<gene>
    <name evidence="6" type="ordered locus">GSU1671</name>
</gene>
<dbReference type="Proteomes" id="UP000000577">
    <property type="component" value="Chromosome"/>
</dbReference>
<dbReference type="CDD" id="cd17574">
    <property type="entry name" value="REC_OmpR"/>
    <property type="match status" value="1"/>
</dbReference>
<dbReference type="PANTHER" id="PTHR45138">
    <property type="entry name" value="REGULATORY COMPONENTS OF SENSORY TRANSDUCTION SYSTEM"/>
    <property type="match status" value="1"/>
</dbReference>
<dbReference type="CDD" id="cd01949">
    <property type="entry name" value="GGDEF"/>
    <property type="match status" value="1"/>
</dbReference>
<protein>
    <recommendedName>
        <fullName evidence="1">diguanylate cyclase</fullName>
        <ecNumber evidence="1">2.7.7.65</ecNumber>
    </recommendedName>
</protein>
<dbReference type="InterPro" id="IPR000160">
    <property type="entry name" value="GGDEF_dom"/>
</dbReference>
<dbReference type="GO" id="GO:0000156">
    <property type="term" value="F:phosphorelay response regulator activity"/>
    <property type="evidence" value="ECO:0000318"/>
    <property type="project" value="GO_Central"/>
</dbReference>
<dbReference type="InterPro" id="IPR050469">
    <property type="entry name" value="Diguanylate_Cyclase"/>
</dbReference>
<reference evidence="6 7" key="2">
    <citation type="journal article" date="2012" name="BMC Genomics">
        <title>Comparative genomic analysis of Geobacter sulfurreducens KN400, a strain with enhanced capacity for extracellular electron transfer and electricity production.</title>
        <authorList>
            <person name="Butler J.E."/>
            <person name="Young N.D."/>
            <person name="Aklujkar M."/>
            <person name="Lovley D.R."/>
        </authorList>
    </citation>
    <scope>NUCLEOTIDE SEQUENCE [LARGE SCALE GENOMIC DNA]</scope>
    <source>
        <strain evidence="7">ATCC 51573 / DSM 12127 / PCA</strain>
    </source>
</reference>
<dbReference type="STRING" id="243231.GSU1671"/>
<dbReference type="SMR" id="Q74CK2"/>
<dbReference type="Pfam" id="PF00990">
    <property type="entry name" value="GGDEF"/>
    <property type="match status" value="1"/>
</dbReference>
<name>Q74CK2_GEOSL</name>
<evidence type="ECO:0000259" key="4">
    <source>
        <dbReference type="PROSITE" id="PS50110"/>
    </source>
</evidence>
<accession>Q74CK2</accession>
<dbReference type="RefSeq" id="WP_010942315.1">
    <property type="nucleotide sequence ID" value="NC_002939.5"/>
</dbReference>
<keyword evidence="3" id="KW-0597">Phosphoprotein</keyword>
<dbReference type="PROSITE" id="PS50887">
    <property type="entry name" value="GGDEF"/>
    <property type="match status" value="1"/>
</dbReference>
<evidence type="ECO:0000313" key="7">
    <source>
        <dbReference type="Proteomes" id="UP000000577"/>
    </source>
</evidence>
<feature type="modified residue" description="4-aspartylphosphate" evidence="3">
    <location>
        <position position="66"/>
    </location>
</feature>
<dbReference type="OrthoDB" id="9778432at2"/>
<dbReference type="NCBIfam" id="TIGR00254">
    <property type="entry name" value="GGDEF"/>
    <property type="match status" value="1"/>
</dbReference>
<dbReference type="GO" id="GO:0005829">
    <property type="term" value="C:cytosol"/>
    <property type="evidence" value="ECO:0000318"/>
    <property type="project" value="GO_Central"/>
</dbReference>
<evidence type="ECO:0000256" key="2">
    <source>
        <dbReference type="ARBA" id="ARBA00034247"/>
    </source>
</evidence>
<dbReference type="SMART" id="SM00448">
    <property type="entry name" value="REC"/>
    <property type="match status" value="1"/>
</dbReference>
<dbReference type="FunCoup" id="Q74CK2">
    <property type="interactions" value="34"/>
</dbReference>
<dbReference type="GO" id="GO:0006355">
    <property type="term" value="P:regulation of DNA-templated transcription"/>
    <property type="evidence" value="ECO:0000318"/>
    <property type="project" value="GO_Central"/>
</dbReference>
<dbReference type="PANTHER" id="PTHR45138:SF9">
    <property type="entry name" value="DIGUANYLATE CYCLASE DGCM-RELATED"/>
    <property type="match status" value="1"/>
</dbReference>
<dbReference type="InterPro" id="IPR029787">
    <property type="entry name" value="Nucleotide_cyclase"/>
</dbReference>
<dbReference type="SMART" id="SM00267">
    <property type="entry name" value="GGDEF"/>
    <property type="match status" value="1"/>
</dbReference>
<evidence type="ECO:0000259" key="5">
    <source>
        <dbReference type="PROSITE" id="PS50887"/>
    </source>
</evidence>
<dbReference type="PROSITE" id="PS50110">
    <property type="entry name" value="RESPONSE_REGULATORY"/>
    <property type="match status" value="1"/>
</dbReference>
<evidence type="ECO:0000256" key="1">
    <source>
        <dbReference type="ARBA" id="ARBA00012528"/>
    </source>
</evidence>
<dbReference type="GO" id="GO:0032993">
    <property type="term" value="C:protein-DNA complex"/>
    <property type="evidence" value="ECO:0000318"/>
    <property type="project" value="GO_Central"/>
</dbReference>
<dbReference type="GO" id="GO:0000976">
    <property type="term" value="F:transcription cis-regulatory region binding"/>
    <property type="evidence" value="ECO:0000318"/>
    <property type="project" value="GO_Central"/>
</dbReference>
<dbReference type="SUPFAM" id="SSF52172">
    <property type="entry name" value="CheY-like"/>
    <property type="match status" value="1"/>
</dbReference>
<organism evidence="6 7">
    <name type="scientific">Geobacter sulfurreducens (strain ATCC 51573 / DSM 12127 / PCA)</name>
    <dbReference type="NCBI Taxonomy" id="243231"/>
    <lineage>
        <taxon>Bacteria</taxon>
        <taxon>Pseudomonadati</taxon>
        <taxon>Thermodesulfobacteriota</taxon>
        <taxon>Desulfuromonadia</taxon>
        <taxon>Geobacterales</taxon>
        <taxon>Geobacteraceae</taxon>
        <taxon>Geobacter</taxon>
    </lineage>
</organism>
<dbReference type="EnsemblBacteria" id="AAR35049">
    <property type="protein sequence ID" value="AAR35049"/>
    <property type="gene ID" value="GSU1671"/>
</dbReference>
<dbReference type="EC" id="2.7.7.65" evidence="1"/>
<dbReference type="InterPro" id="IPR001789">
    <property type="entry name" value="Sig_transdc_resp-reg_receiver"/>
</dbReference>
<keyword evidence="7" id="KW-1185">Reference proteome</keyword>
<feature type="domain" description="GGDEF" evidence="5">
    <location>
        <begin position="183"/>
        <end position="321"/>
    </location>
</feature>